<dbReference type="AlphaFoldDB" id="A0AAV2L4J4"/>
<evidence type="ECO:0000313" key="3">
    <source>
        <dbReference type="Proteomes" id="UP001497482"/>
    </source>
</evidence>
<evidence type="ECO:0000313" key="2">
    <source>
        <dbReference type="EMBL" id="CAL1596065.1"/>
    </source>
</evidence>
<evidence type="ECO:0000256" key="1">
    <source>
        <dbReference type="SAM" id="SignalP"/>
    </source>
</evidence>
<keyword evidence="3" id="KW-1185">Reference proteome</keyword>
<proteinExistence type="predicted"/>
<dbReference type="Proteomes" id="UP001497482">
    <property type="component" value="Chromosome 20"/>
</dbReference>
<keyword evidence="1" id="KW-0732">Signal</keyword>
<name>A0AAV2L4J4_KNICA</name>
<sequence length="94" mass="9543">MAAAACGVGLALMSCQAQRVVFLWIVVLITAIGADSSGSDPASFVLDFCVPKAPKPRAVSADSCGLLRVLPSGCSPQGAPLRVLPSGCSPQSLW</sequence>
<organism evidence="2 3">
    <name type="scientific">Knipowitschia caucasica</name>
    <name type="common">Caucasian dwarf goby</name>
    <name type="synonym">Pomatoschistus caucasicus</name>
    <dbReference type="NCBI Taxonomy" id="637954"/>
    <lineage>
        <taxon>Eukaryota</taxon>
        <taxon>Metazoa</taxon>
        <taxon>Chordata</taxon>
        <taxon>Craniata</taxon>
        <taxon>Vertebrata</taxon>
        <taxon>Euteleostomi</taxon>
        <taxon>Actinopterygii</taxon>
        <taxon>Neopterygii</taxon>
        <taxon>Teleostei</taxon>
        <taxon>Neoteleostei</taxon>
        <taxon>Acanthomorphata</taxon>
        <taxon>Gobiaria</taxon>
        <taxon>Gobiiformes</taxon>
        <taxon>Gobioidei</taxon>
        <taxon>Gobiidae</taxon>
        <taxon>Gobiinae</taxon>
        <taxon>Knipowitschia</taxon>
    </lineage>
</organism>
<gene>
    <name evidence="2" type="ORF">KC01_LOCUS24775</name>
</gene>
<accession>A0AAV2L4J4</accession>
<feature type="signal peptide" evidence="1">
    <location>
        <begin position="1"/>
        <end position="17"/>
    </location>
</feature>
<reference evidence="2 3" key="1">
    <citation type="submission" date="2024-04" db="EMBL/GenBank/DDBJ databases">
        <authorList>
            <person name="Waldvogel A.-M."/>
            <person name="Schoenle A."/>
        </authorList>
    </citation>
    <scope>NUCLEOTIDE SEQUENCE [LARGE SCALE GENOMIC DNA]</scope>
</reference>
<feature type="chain" id="PRO_5043976897" evidence="1">
    <location>
        <begin position="18"/>
        <end position="94"/>
    </location>
</feature>
<dbReference type="EMBL" id="OZ035842">
    <property type="protein sequence ID" value="CAL1596065.1"/>
    <property type="molecule type" value="Genomic_DNA"/>
</dbReference>
<protein>
    <submittedName>
        <fullName evidence="2">Uncharacterized protein</fullName>
    </submittedName>
</protein>